<reference evidence="3 4" key="1">
    <citation type="submission" date="2019-06" db="EMBL/GenBank/DDBJ databases">
        <title>Genomic Encyclopedia of Type Strains, Phase IV (KMG-V): Genome sequencing to study the core and pangenomes of soil and plant-associated prokaryotes.</title>
        <authorList>
            <person name="Whitman W."/>
        </authorList>
    </citation>
    <scope>NUCLEOTIDE SEQUENCE [LARGE SCALE GENOMIC DNA]</scope>
    <source>
        <strain evidence="3 4">BR 10355</strain>
    </source>
</reference>
<evidence type="ECO:0000256" key="2">
    <source>
        <dbReference type="ARBA" id="ARBA00023002"/>
    </source>
</evidence>
<accession>A0A560KX66</accession>
<evidence type="ECO:0000313" key="4">
    <source>
        <dbReference type="Proteomes" id="UP000321304"/>
    </source>
</evidence>
<dbReference type="Gene3D" id="3.40.50.720">
    <property type="entry name" value="NAD(P)-binding Rossmann-like Domain"/>
    <property type="match status" value="1"/>
</dbReference>
<dbReference type="AlphaFoldDB" id="A0A560KX66"/>
<dbReference type="EMBL" id="VITY01000020">
    <property type="protein sequence ID" value="TWB87821.1"/>
    <property type="molecule type" value="Genomic_DNA"/>
</dbReference>
<comment type="caution">
    <text evidence="3">The sequence shown here is derived from an EMBL/GenBank/DDBJ whole genome shotgun (WGS) entry which is preliminary data.</text>
</comment>
<dbReference type="InterPro" id="IPR002347">
    <property type="entry name" value="SDR_fam"/>
</dbReference>
<dbReference type="SUPFAM" id="SSF51735">
    <property type="entry name" value="NAD(P)-binding Rossmann-fold domains"/>
    <property type="match status" value="1"/>
</dbReference>
<dbReference type="CDD" id="cd05233">
    <property type="entry name" value="SDR_c"/>
    <property type="match status" value="1"/>
</dbReference>
<dbReference type="Proteomes" id="UP000321304">
    <property type="component" value="Unassembled WGS sequence"/>
</dbReference>
<dbReference type="PRINTS" id="PR00080">
    <property type="entry name" value="SDRFAMILY"/>
</dbReference>
<dbReference type="InterPro" id="IPR036291">
    <property type="entry name" value="NAD(P)-bd_dom_sf"/>
</dbReference>
<dbReference type="InterPro" id="IPR051122">
    <property type="entry name" value="SDR_DHRS6-like"/>
</dbReference>
<comment type="similarity">
    <text evidence="1">Belongs to the short-chain dehydrogenases/reductases (SDR) family.</text>
</comment>
<dbReference type="PANTHER" id="PTHR43477">
    <property type="entry name" value="DIHYDROANTICAPSIN 7-DEHYDROGENASE"/>
    <property type="match status" value="1"/>
</dbReference>
<organism evidence="3 4">
    <name type="scientific">Bradyrhizobium macuxiense</name>
    <dbReference type="NCBI Taxonomy" id="1755647"/>
    <lineage>
        <taxon>Bacteria</taxon>
        <taxon>Pseudomonadati</taxon>
        <taxon>Pseudomonadota</taxon>
        <taxon>Alphaproteobacteria</taxon>
        <taxon>Hyphomicrobiales</taxon>
        <taxon>Nitrobacteraceae</taxon>
        <taxon>Bradyrhizobium</taxon>
    </lineage>
</organism>
<dbReference type="GO" id="GO:0016491">
    <property type="term" value="F:oxidoreductase activity"/>
    <property type="evidence" value="ECO:0007669"/>
    <property type="project" value="UniProtKB-KW"/>
</dbReference>
<evidence type="ECO:0000313" key="3">
    <source>
        <dbReference type="EMBL" id="TWB87821.1"/>
    </source>
</evidence>
<dbReference type="PANTHER" id="PTHR43477:SF1">
    <property type="entry name" value="DIHYDROANTICAPSIN 7-DEHYDROGENASE"/>
    <property type="match status" value="1"/>
</dbReference>
<dbReference type="PROSITE" id="PS00061">
    <property type="entry name" value="ADH_SHORT"/>
    <property type="match status" value="1"/>
</dbReference>
<sequence length="216" mass="23073">MVTVVGRRRALVEDVAREAGGYALSYDMADETQAFQAVNEAAAQMGEIDGLVNTIGGGDYASLEDIDMAYWERSFRNNLVPHYLACRAALPHLRKATNASIVNVAALAAIMPGVASAPYAAAKAGVVQFTKMIAVQLAPTIRANSVSPGAVRTQRMIDGFLANKSEEQIAAFVGRYACNRLAEPDEVASLILFLLSSEASYLTGCNYIADGGRSYR</sequence>
<gene>
    <name evidence="3" type="ORF">FBZ93_120119</name>
</gene>
<keyword evidence="4" id="KW-1185">Reference proteome</keyword>
<proteinExistence type="inferred from homology"/>
<name>A0A560KX66_9BRAD</name>
<evidence type="ECO:0000256" key="1">
    <source>
        <dbReference type="ARBA" id="ARBA00006484"/>
    </source>
</evidence>
<dbReference type="Pfam" id="PF13561">
    <property type="entry name" value="adh_short_C2"/>
    <property type="match status" value="1"/>
</dbReference>
<dbReference type="InterPro" id="IPR020904">
    <property type="entry name" value="Sc_DH/Rdtase_CS"/>
</dbReference>
<keyword evidence="2" id="KW-0560">Oxidoreductase</keyword>
<dbReference type="PRINTS" id="PR00081">
    <property type="entry name" value="GDHRDH"/>
</dbReference>
<protein>
    <submittedName>
        <fullName evidence="3">NAD(P)-dependent dehydrogenase (Short-subunit alcohol dehydrogenase family)</fullName>
    </submittedName>
</protein>